<dbReference type="AlphaFoldDB" id="A0A382A0K3"/>
<dbReference type="GO" id="GO:0008955">
    <property type="term" value="F:peptidoglycan glycosyltransferase activity"/>
    <property type="evidence" value="ECO:0007669"/>
    <property type="project" value="UniProtKB-EC"/>
</dbReference>
<keyword evidence="3" id="KW-0808">Transferase</keyword>
<evidence type="ECO:0000256" key="12">
    <source>
        <dbReference type="SAM" id="Phobius"/>
    </source>
</evidence>
<protein>
    <recommendedName>
        <fullName evidence="10">peptidoglycan glycosyltransferase</fullName>
        <ecNumber evidence="10">2.4.99.28</ecNumber>
    </recommendedName>
    <alternativeName>
        <fullName evidence="9">Peptidoglycan polymerase</fullName>
    </alternativeName>
</protein>
<accession>A0A382A0K3</accession>
<organism evidence="13">
    <name type="scientific">marine metagenome</name>
    <dbReference type="NCBI Taxonomy" id="408172"/>
    <lineage>
        <taxon>unclassified sequences</taxon>
        <taxon>metagenomes</taxon>
        <taxon>ecological metagenomes</taxon>
    </lineage>
</organism>
<evidence type="ECO:0000256" key="8">
    <source>
        <dbReference type="ARBA" id="ARBA00023136"/>
    </source>
</evidence>
<dbReference type="GO" id="GO:0005886">
    <property type="term" value="C:plasma membrane"/>
    <property type="evidence" value="ECO:0007669"/>
    <property type="project" value="TreeGrafter"/>
</dbReference>
<gene>
    <name evidence="13" type="ORF">METZ01_LOCUS147337</name>
</gene>
<evidence type="ECO:0000256" key="7">
    <source>
        <dbReference type="ARBA" id="ARBA00022989"/>
    </source>
</evidence>
<keyword evidence="5" id="KW-0133">Cell shape</keyword>
<evidence type="ECO:0000256" key="5">
    <source>
        <dbReference type="ARBA" id="ARBA00022960"/>
    </source>
</evidence>
<keyword evidence="6" id="KW-0573">Peptidoglycan synthesis</keyword>
<dbReference type="EC" id="2.4.99.28" evidence="10"/>
<keyword evidence="2" id="KW-0328">Glycosyltransferase</keyword>
<proteinExistence type="predicted"/>
<reference evidence="13" key="1">
    <citation type="submission" date="2018-05" db="EMBL/GenBank/DDBJ databases">
        <authorList>
            <person name="Lanie J.A."/>
            <person name="Ng W.-L."/>
            <person name="Kazmierczak K.M."/>
            <person name="Andrzejewski T.M."/>
            <person name="Davidsen T.M."/>
            <person name="Wayne K.J."/>
            <person name="Tettelin H."/>
            <person name="Glass J.I."/>
            <person name="Rusch D."/>
            <person name="Podicherti R."/>
            <person name="Tsui H.-C.T."/>
            <person name="Winkler M.E."/>
        </authorList>
    </citation>
    <scope>NUCLEOTIDE SEQUENCE</scope>
</reference>
<evidence type="ECO:0000256" key="6">
    <source>
        <dbReference type="ARBA" id="ARBA00022984"/>
    </source>
</evidence>
<dbReference type="GO" id="GO:0009252">
    <property type="term" value="P:peptidoglycan biosynthetic process"/>
    <property type="evidence" value="ECO:0007669"/>
    <property type="project" value="UniProtKB-KW"/>
</dbReference>
<sequence>MVLLVVALLLCMLGVVMVLSASSVNDLRSYGDAWHHLKRQVLWFLIGLIGMATMIRIDYRRLRPLAVPGLLVCIGLLVL</sequence>
<keyword evidence="7 12" id="KW-1133">Transmembrane helix</keyword>
<dbReference type="Pfam" id="PF01098">
    <property type="entry name" value="FTSW_RODA_SPOVE"/>
    <property type="match status" value="1"/>
</dbReference>
<dbReference type="PANTHER" id="PTHR30474">
    <property type="entry name" value="CELL CYCLE PROTEIN"/>
    <property type="match status" value="1"/>
</dbReference>
<dbReference type="PANTHER" id="PTHR30474:SF2">
    <property type="entry name" value="PEPTIDOGLYCAN GLYCOSYLTRANSFERASE FTSW-RELATED"/>
    <property type="match status" value="1"/>
</dbReference>
<name>A0A382A0K3_9ZZZZ</name>
<dbReference type="GO" id="GO:0051301">
    <property type="term" value="P:cell division"/>
    <property type="evidence" value="ECO:0007669"/>
    <property type="project" value="InterPro"/>
</dbReference>
<keyword evidence="4 12" id="KW-0812">Transmembrane</keyword>
<feature type="non-terminal residue" evidence="13">
    <location>
        <position position="79"/>
    </location>
</feature>
<comment type="catalytic activity">
    <reaction evidence="11">
        <text>[GlcNAc-(1-&gt;4)-Mur2Ac(oyl-L-Ala-gamma-D-Glu-L-Lys-D-Ala-D-Ala)](n)-di-trans,octa-cis-undecaprenyl diphosphate + beta-D-GlcNAc-(1-&gt;4)-Mur2Ac(oyl-L-Ala-gamma-D-Glu-L-Lys-D-Ala-D-Ala)-di-trans,octa-cis-undecaprenyl diphosphate = [GlcNAc-(1-&gt;4)-Mur2Ac(oyl-L-Ala-gamma-D-Glu-L-Lys-D-Ala-D-Ala)](n+1)-di-trans,octa-cis-undecaprenyl diphosphate + di-trans,octa-cis-undecaprenyl diphosphate + H(+)</text>
        <dbReference type="Rhea" id="RHEA:23708"/>
        <dbReference type="Rhea" id="RHEA-COMP:9602"/>
        <dbReference type="Rhea" id="RHEA-COMP:9603"/>
        <dbReference type="ChEBI" id="CHEBI:15378"/>
        <dbReference type="ChEBI" id="CHEBI:58405"/>
        <dbReference type="ChEBI" id="CHEBI:60033"/>
        <dbReference type="ChEBI" id="CHEBI:78435"/>
        <dbReference type="EC" id="2.4.99.28"/>
    </reaction>
</comment>
<dbReference type="EMBL" id="UINC01023232">
    <property type="protein sequence ID" value="SVA94483.1"/>
    <property type="molecule type" value="Genomic_DNA"/>
</dbReference>
<dbReference type="GO" id="GO:0008360">
    <property type="term" value="P:regulation of cell shape"/>
    <property type="evidence" value="ECO:0007669"/>
    <property type="project" value="UniProtKB-KW"/>
</dbReference>
<dbReference type="GO" id="GO:0032153">
    <property type="term" value="C:cell division site"/>
    <property type="evidence" value="ECO:0007669"/>
    <property type="project" value="TreeGrafter"/>
</dbReference>
<dbReference type="InterPro" id="IPR001182">
    <property type="entry name" value="FtsW/RodA"/>
</dbReference>
<evidence type="ECO:0000256" key="9">
    <source>
        <dbReference type="ARBA" id="ARBA00032370"/>
    </source>
</evidence>
<evidence type="ECO:0000256" key="3">
    <source>
        <dbReference type="ARBA" id="ARBA00022679"/>
    </source>
</evidence>
<evidence type="ECO:0000256" key="11">
    <source>
        <dbReference type="ARBA" id="ARBA00049902"/>
    </source>
</evidence>
<keyword evidence="8 12" id="KW-0472">Membrane</keyword>
<comment type="subcellular location">
    <subcellularLocation>
        <location evidence="1">Membrane</location>
        <topology evidence="1">Multi-pass membrane protein</topology>
    </subcellularLocation>
</comment>
<evidence type="ECO:0000256" key="4">
    <source>
        <dbReference type="ARBA" id="ARBA00022692"/>
    </source>
</evidence>
<evidence type="ECO:0000313" key="13">
    <source>
        <dbReference type="EMBL" id="SVA94483.1"/>
    </source>
</evidence>
<feature type="transmembrane region" description="Helical" evidence="12">
    <location>
        <begin position="37"/>
        <end position="55"/>
    </location>
</feature>
<evidence type="ECO:0000256" key="10">
    <source>
        <dbReference type="ARBA" id="ARBA00044770"/>
    </source>
</evidence>
<dbReference type="GO" id="GO:0015648">
    <property type="term" value="F:lipid-linked peptidoglycan transporter activity"/>
    <property type="evidence" value="ECO:0007669"/>
    <property type="project" value="TreeGrafter"/>
</dbReference>
<evidence type="ECO:0000256" key="1">
    <source>
        <dbReference type="ARBA" id="ARBA00004141"/>
    </source>
</evidence>
<evidence type="ECO:0000256" key="2">
    <source>
        <dbReference type="ARBA" id="ARBA00022676"/>
    </source>
</evidence>